<dbReference type="Pfam" id="PF00892">
    <property type="entry name" value="EamA"/>
    <property type="match status" value="1"/>
</dbReference>
<dbReference type="Proteomes" id="UP000039865">
    <property type="component" value="Unassembled WGS sequence"/>
</dbReference>
<dbReference type="EMBL" id="CCKQ01015941">
    <property type="protein sequence ID" value="CDW87791.1"/>
    <property type="molecule type" value="Genomic_DNA"/>
</dbReference>
<feature type="transmembrane region" description="Helical" evidence="1">
    <location>
        <begin position="158"/>
        <end position="177"/>
    </location>
</feature>
<sequence length="184" mass="20837">MLVSFGGVLVIVYFSTQDNAKQQSTGMAQVSQFMFITAIIMNFVSASTLGLTSVVIRQLKGLHWSILSGFQGCMSSIVSIIIWIIYRFVYMREYIPYFFTLNDYLYIFCLGITAGLAQISWIKALQFDKAGRCASLTLLNIVFGFLFDVLIFNYNLRIYEILGGSVIILCSAFVFIIKLRTKDE</sequence>
<dbReference type="InterPro" id="IPR000620">
    <property type="entry name" value="EamA_dom"/>
</dbReference>
<keyword evidence="1" id="KW-0472">Membrane</keyword>
<keyword evidence="1" id="KW-0812">Transmembrane</keyword>
<dbReference type="InParanoid" id="A0A078B0F4"/>
<evidence type="ECO:0000313" key="3">
    <source>
        <dbReference type="EMBL" id="CDW87791.1"/>
    </source>
</evidence>
<evidence type="ECO:0000259" key="2">
    <source>
        <dbReference type="Pfam" id="PF00892"/>
    </source>
</evidence>
<dbReference type="SUPFAM" id="SSF103481">
    <property type="entry name" value="Multidrug resistance efflux transporter EmrE"/>
    <property type="match status" value="1"/>
</dbReference>
<reference evidence="3 4" key="1">
    <citation type="submission" date="2014-06" db="EMBL/GenBank/DDBJ databases">
        <authorList>
            <person name="Swart Estienne"/>
        </authorList>
    </citation>
    <scope>NUCLEOTIDE SEQUENCE [LARGE SCALE GENOMIC DNA]</scope>
    <source>
        <strain evidence="3 4">130c</strain>
    </source>
</reference>
<dbReference type="AlphaFoldDB" id="A0A078B0F4"/>
<feature type="domain" description="EamA" evidence="2">
    <location>
        <begin position="38"/>
        <end position="175"/>
    </location>
</feature>
<dbReference type="PANTHER" id="PTHR22911">
    <property type="entry name" value="ACYL-MALONYL CONDENSING ENZYME-RELATED"/>
    <property type="match status" value="1"/>
</dbReference>
<evidence type="ECO:0000313" key="4">
    <source>
        <dbReference type="Proteomes" id="UP000039865"/>
    </source>
</evidence>
<feature type="transmembrane region" description="Helical" evidence="1">
    <location>
        <begin position="105"/>
        <end position="122"/>
    </location>
</feature>
<evidence type="ECO:0000256" key="1">
    <source>
        <dbReference type="SAM" id="Phobius"/>
    </source>
</evidence>
<keyword evidence="4" id="KW-1185">Reference proteome</keyword>
<dbReference type="GO" id="GO:0016020">
    <property type="term" value="C:membrane"/>
    <property type="evidence" value="ECO:0007669"/>
    <property type="project" value="InterPro"/>
</dbReference>
<organism evidence="3 4">
    <name type="scientific">Stylonychia lemnae</name>
    <name type="common">Ciliate</name>
    <dbReference type="NCBI Taxonomy" id="5949"/>
    <lineage>
        <taxon>Eukaryota</taxon>
        <taxon>Sar</taxon>
        <taxon>Alveolata</taxon>
        <taxon>Ciliophora</taxon>
        <taxon>Intramacronucleata</taxon>
        <taxon>Spirotrichea</taxon>
        <taxon>Stichotrichia</taxon>
        <taxon>Sporadotrichida</taxon>
        <taxon>Oxytrichidae</taxon>
        <taxon>Stylonychinae</taxon>
        <taxon>Stylonychia</taxon>
    </lineage>
</organism>
<protein>
    <submittedName>
        <fullName evidence="3">Integral membrane protein duf6 containing protein</fullName>
    </submittedName>
</protein>
<feature type="transmembrane region" description="Helical" evidence="1">
    <location>
        <begin position="64"/>
        <end position="85"/>
    </location>
</feature>
<dbReference type="OrthoDB" id="306876at2759"/>
<keyword evidence="1" id="KW-1133">Transmembrane helix</keyword>
<feature type="transmembrane region" description="Helical" evidence="1">
    <location>
        <begin position="134"/>
        <end position="152"/>
    </location>
</feature>
<accession>A0A078B0F4</accession>
<gene>
    <name evidence="3" type="primary">Contig3878.g4141</name>
    <name evidence="3" type="ORF">STYLEM_16904</name>
</gene>
<name>A0A078B0F4_STYLE</name>
<proteinExistence type="predicted"/>
<feature type="transmembrane region" description="Helical" evidence="1">
    <location>
        <begin position="30"/>
        <end position="52"/>
    </location>
</feature>
<dbReference type="InterPro" id="IPR037185">
    <property type="entry name" value="EmrE-like"/>
</dbReference>